<keyword evidence="6" id="KW-1185">Reference proteome</keyword>
<dbReference type="InterPro" id="IPR002350">
    <property type="entry name" value="Kazal_dom"/>
</dbReference>
<dbReference type="SMART" id="SM00280">
    <property type="entry name" value="KAZAL"/>
    <property type="match status" value="1"/>
</dbReference>
<dbReference type="PROSITE" id="PS51465">
    <property type="entry name" value="KAZAL_2"/>
    <property type="match status" value="1"/>
</dbReference>
<reference evidence="5" key="1">
    <citation type="submission" date="2023-08" db="EMBL/GenBank/DDBJ databases">
        <authorList>
            <person name="Alioto T."/>
            <person name="Alioto T."/>
            <person name="Gomez Garrido J."/>
        </authorList>
    </citation>
    <scope>NUCLEOTIDE SEQUENCE</scope>
</reference>
<sequence length="181" mass="20980">MHLITGFTDKLMNFFKNNLLLVVFCLFGMFWCALAALMIYEYSTLILPVGQKYTESLMAPKKNPCDTHFCAFGAECHVNNTIMKPYCRCIEKCDYIFSPVCGSDLVSYTNECNLKRESCLKKKRIKVLIAQQCGGYFKTSSTMIFRHCRRCWTTAKVRHFYKIRNRNRNLEVAVTVSRSIA</sequence>
<dbReference type="EMBL" id="OX597819">
    <property type="protein sequence ID" value="CAI9724482.1"/>
    <property type="molecule type" value="Genomic_DNA"/>
</dbReference>
<evidence type="ECO:0000313" key="5">
    <source>
        <dbReference type="EMBL" id="CAI9724482.1"/>
    </source>
</evidence>
<dbReference type="GO" id="GO:0004867">
    <property type="term" value="F:serine-type endopeptidase inhibitor activity"/>
    <property type="evidence" value="ECO:0007669"/>
    <property type="project" value="UniProtKB-KW"/>
</dbReference>
<dbReference type="GO" id="GO:0005576">
    <property type="term" value="C:extracellular region"/>
    <property type="evidence" value="ECO:0007669"/>
    <property type="project" value="TreeGrafter"/>
</dbReference>
<dbReference type="InterPro" id="IPR050653">
    <property type="entry name" value="Prot_Inhib_GrowthFact_Antg"/>
</dbReference>
<keyword evidence="2" id="KW-0722">Serine protease inhibitor</keyword>
<organism evidence="5 6">
    <name type="scientific">Octopus vulgaris</name>
    <name type="common">Common octopus</name>
    <dbReference type="NCBI Taxonomy" id="6645"/>
    <lineage>
        <taxon>Eukaryota</taxon>
        <taxon>Metazoa</taxon>
        <taxon>Spiralia</taxon>
        <taxon>Lophotrochozoa</taxon>
        <taxon>Mollusca</taxon>
        <taxon>Cephalopoda</taxon>
        <taxon>Coleoidea</taxon>
        <taxon>Octopodiformes</taxon>
        <taxon>Octopoda</taxon>
        <taxon>Incirrata</taxon>
        <taxon>Octopodidae</taxon>
        <taxon>Octopus</taxon>
    </lineage>
</organism>
<protein>
    <submittedName>
        <fullName evidence="5">Agrin isoform X12</fullName>
    </submittedName>
</protein>
<keyword evidence="3" id="KW-1015">Disulfide bond</keyword>
<dbReference type="PANTHER" id="PTHR10913:SF45">
    <property type="entry name" value="FOLLISTATIN, ISOFORM A-RELATED"/>
    <property type="match status" value="1"/>
</dbReference>
<name>A0AA36B057_OCTVU</name>
<accession>A0AA36B057</accession>
<dbReference type="PANTHER" id="PTHR10913">
    <property type="entry name" value="FOLLISTATIN-RELATED"/>
    <property type="match status" value="1"/>
</dbReference>
<dbReference type="Pfam" id="PF07648">
    <property type="entry name" value="Kazal_2"/>
    <property type="match status" value="1"/>
</dbReference>
<evidence type="ECO:0000259" key="4">
    <source>
        <dbReference type="PROSITE" id="PS51465"/>
    </source>
</evidence>
<dbReference type="SUPFAM" id="SSF100895">
    <property type="entry name" value="Kazal-type serine protease inhibitors"/>
    <property type="match status" value="1"/>
</dbReference>
<proteinExistence type="predicted"/>
<gene>
    <name evidence="5" type="ORF">OCTVUL_1B017703</name>
</gene>
<dbReference type="InterPro" id="IPR036058">
    <property type="entry name" value="Kazal_dom_sf"/>
</dbReference>
<dbReference type="Proteomes" id="UP001162480">
    <property type="component" value="Chromosome 6"/>
</dbReference>
<dbReference type="AlphaFoldDB" id="A0AA36B057"/>
<evidence type="ECO:0000256" key="3">
    <source>
        <dbReference type="ARBA" id="ARBA00023157"/>
    </source>
</evidence>
<evidence type="ECO:0000313" key="6">
    <source>
        <dbReference type="Proteomes" id="UP001162480"/>
    </source>
</evidence>
<feature type="domain" description="Kazal-like" evidence="4">
    <location>
        <begin position="81"/>
        <end position="135"/>
    </location>
</feature>
<keyword evidence="1" id="KW-0646">Protease inhibitor</keyword>
<dbReference type="GO" id="GO:0030154">
    <property type="term" value="P:cell differentiation"/>
    <property type="evidence" value="ECO:0007669"/>
    <property type="project" value="TreeGrafter"/>
</dbReference>
<dbReference type="Gene3D" id="3.30.60.30">
    <property type="match status" value="1"/>
</dbReference>
<evidence type="ECO:0000256" key="2">
    <source>
        <dbReference type="ARBA" id="ARBA00022900"/>
    </source>
</evidence>
<evidence type="ECO:0000256" key="1">
    <source>
        <dbReference type="ARBA" id="ARBA00022690"/>
    </source>
</evidence>